<dbReference type="PROSITE" id="PS51192">
    <property type="entry name" value="HELICASE_ATP_BIND_1"/>
    <property type="match status" value="1"/>
</dbReference>
<feature type="coiled-coil region" evidence="8">
    <location>
        <begin position="24"/>
        <end position="116"/>
    </location>
</feature>
<comment type="caution">
    <text evidence="11">The sequence shown here is derived from an EMBL/GenBank/DDBJ whole genome shotgun (WGS) entry which is preliminary data.</text>
</comment>
<evidence type="ECO:0000256" key="4">
    <source>
        <dbReference type="ARBA" id="ARBA00022801"/>
    </source>
</evidence>
<evidence type="ECO:0000256" key="8">
    <source>
        <dbReference type="SAM" id="Coils"/>
    </source>
</evidence>
<dbReference type="InterPro" id="IPR048333">
    <property type="entry name" value="HA2_WH"/>
</dbReference>
<proteinExistence type="predicted"/>
<dbReference type="CDD" id="cd17917">
    <property type="entry name" value="DEXHc_RHA-like"/>
    <property type="match status" value="1"/>
</dbReference>
<dbReference type="CDD" id="cd18791">
    <property type="entry name" value="SF2_C_RHA"/>
    <property type="match status" value="1"/>
</dbReference>
<dbReference type="Gene3D" id="1.20.120.1080">
    <property type="match status" value="1"/>
</dbReference>
<protein>
    <recommendedName>
        <fullName evidence="1">RNA helicase</fullName>
        <ecNumber evidence="1">3.6.4.13</ecNumber>
    </recommendedName>
</protein>
<dbReference type="InterPro" id="IPR007502">
    <property type="entry name" value="Helicase-assoc_dom"/>
</dbReference>
<dbReference type="PANTHER" id="PTHR18934">
    <property type="entry name" value="ATP-DEPENDENT RNA HELICASE"/>
    <property type="match status" value="1"/>
</dbReference>
<keyword evidence="8" id="KW-0175">Coiled coil</keyword>
<keyword evidence="5" id="KW-0067">ATP-binding</keyword>
<dbReference type="PROSITE" id="PS00690">
    <property type="entry name" value="DEAH_ATP_HELICASE"/>
    <property type="match status" value="1"/>
</dbReference>
<dbReference type="InterPro" id="IPR027417">
    <property type="entry name" value="P-loop_NTPase"/>
</dbReference>
<dbReference type="Pfam" id="PF00270">
    <property type="entry name" value="DEAD"/>
    <property type="match status" value="1"/>
</dbReference>
<dbReference type="SUPFAM" id="SSF52540">
    <property type="entry name" value="P-loop containing nucleoside triphosphate hydrolases"/>
    <property type="match status" value="1"/>
</dbReference>
<keyword evidence="4" id="KW-0378">Hydrolase</keyword>
<evidence type="ECO:0000256" key="2">
    <source>
        <dbReference type="ARBA" id="ARBA00022664"/>
    </source>
</evidence>
<dbReference type="InterPro" id="IPR011709">
    <property type="entry name" value="DEAD-box_helicase_OB_fold"/>
</dbReference>
<evidence type="ECO:0000313" key="12">
    <source>
        <dbReference type="Proteomes" id="UP001521785"/>
    </source>
</evidence>
<evidence type="ECO:0000256" key="5">
    <source>
        <dbReference type="ARBA" id="ARBA00022840"/>
    </source>
</evidence>
<dbReference type="Gene3D" id="3.40.50.300">
    <property type="entry name" value="P-loop containing nucleotide triphosphate hydrolases"/>
    <property type="match status" value="2"/>
</dbReference>
<keyword evidence="6" id="KW-0508">mRNA splicing</keyword>
<sequence length="836" mass="94297">MPPKRNATEDLSDLRQRSRFDYLAKREALKLAELQKDVEEDERERERFGDQLSKRELKEMDQRKETLRLTLERNQIDDTNSGFFMLDSTLTDKSELLNKRNKKENYKSEVQLWEEEQTSKAKAAQGQRAVRETEDDYDFVFDEQTAINFVSDGNILDPEKQRLQQHLDEAEKRAKDISDVRQSLPIHAYKKEILEAVDQFQTLVLTAETGSGKSSQIPQYMLEYFRQRGEHEKVVLCTQPRRVAAISLATRVAEEHGTRLGNEVGYTIRFEDKTTEKTRIKYLTDGTLLRMFLTQPDLPDVGCVILDEAHERTLATDILMGLLLDIVKFRTDLKIIVSSATLDAQGFSKYWNDCPVLFVPGRTYPVTTYFASQPEANYLSAAITTTWQVHIGAQDSKGDILVFLTGQDEIETAQQSIEETKIKLGNRAKELICLPLYSALPPDEQQKIFVPAAPGVRKVILATNIAETSLTIDGVAHVIDTGYSKENLYSEATGLDSLVVNPVSRASANQRAGRAGRTGPGSCYRLYTQHAFMNDMPATSLPEITRVNLCSTILLLKSIGVNDLLNFPFMTPPAPEAIASSLETLYCLGALDSKGAVTKVGRSLSELPIEPKMAKALLVAEKFGSLSHVLTIISMIGESGALFFAPKDKKLHVDAAKRRFYIKGLGDYGSYLSIYNQWKETEYDGMWAKENFLQAKTLNRVRNVREQLEKLCERIGLTPEDEGEPDHVAIKKAFTSGYFANAARMSRDGQSYRTVKSGNQTVWIHPSSWIHEPTERPKWLLYSELASLPEFMRSVLPIEPEYLTELAPFYFKDSDIEKLGTNKKMGKGPGKVGVDK</sequence>
<dbReference type="InterPro" id="IPR002464">
    <property type="entry name" value="DNA/RNA_helicase_DEAH_CS"/>
</dbReference>
<gene>
    <name evidence="11" type="ORF">SLS60_009895</name>
</gene>
<dbReference type="InterPro" id="IPR011545">
    <property type="entry name" value="DEAD/DEAH_box_helicase_dom"/>
</dbReference>
<name>A0ABR3QSS7_9PLEO</name>
<dbReference type="Pfam" id="PF07717">
    <property type="entry name" value="OB_NTP_bind"/>
    <property type="match status" value="1"/>
</dbReference>
<evidence type="ECO:0000256" key="3">
    <source>
        <dbReference type="ARBA" id="ARBA00022741"/>
    </source>
</evidence>
<dbReference type="SMART" id="SM00490">
    <property type="entry name" value="HELICc"/>
    <property type="match status" value="1"/>
</dbReference>
<feature type="domain" description="Helicase C-terminal" evidence="10">
    <location>
        <begin position="385"/>
        <end position="560"/>
    </location>
</feature>
<dbReference type="PROSITE" id="PS51194">
    <property type="entry name" value="HELICASE_CTER"/>
    <property type="match status" value="1"/>
</dbReference>
<dbReference type="SMART" id="SM00487">
    <property type="entry name" value="DEXDc"/>
    <property type="match status" value="1"/>
</dbReference>
<comment type="catalytic activity">
    <reaction evidence="7">
        <text>ATP + H2O = ADP + phosphate + H(+)</text>
        <dbReference type="Rhea" id="RHEA:13065"/>
        <dbReference type="ChEBI" id="CHEBI:15377"/>
        <dbReference type="ChEBI" id="CHEBI:15378"/>
        <dbReference type="ChEBI" id="CHEBI:30616"/>
        <dbReference type="ChEBI" id="CHEBI:43474"/>
        <dbReference type="ChEBI" id="CHEBI:456216"/>
        <dbReference type="EC" id="3.6.4.13"/>
    </reaction>
</comment>
<evidence type="ECO:0000259" key="10">
    <source>
        <dbReference type="PROSITE" id="PS51194"/>
    </source>
</evidence>
<dbReference type="PANTHER" id="PTHR18934:SF83">
    <property type="entry name" value="PRE-MRNA-SPLICING FACTOR ATP-DEPENDENT RNA HELICASE DHX16"/>
    <property type="match status" value="1"/>
</dbReference>
<dbReference type="EC" id="3.6.4.13" evidence="1"/>
<dbReference type="Pfam" id="PF00271">
    <property type="entry name" value="Helicase_C"/>
    <property type="match status" value="1"/>
</dbReference>
<dbReference type="Pfam" id="PF04408">
    <property type="entry name" value="WHD_HA2"/>
    <property type="match status" value="1"/>
</dbReference>
<evidence type="ECO:0000313" key="11">
    <source>
        <dbReference type="EMBL" id="KAL1595207.1"/>
    </source>
</evidence>
<keyword evidence="12" id="KW-1185">Reference proteome</keyword>
<keyword evidence="2" id="KW-0507">mRNA processing</keyword>
<dbReference type="Proteomes" id="UP001521785">
    <property type="component" value="Unassembled WGS sequence"/>
</dbReference>
<keyword evidence="3" id="KW-0547">Nucleotide-binding</keyword>
<dbReference type="InterPro" id="IPR014001">
    <property type="entry name" value="Helicase_ATP-bd"/>
</dbReference>
<accession>A0ABR3QSS7</accession>
<feature type="domain" description="Helicase ATP-binding" evidence="9">
    <location>
        <begin position="194"/>
        <end position="360"/>
    </location>
</feature>
<dbReference type="SMART" id="SM00847">
    <property type="entry name" value="HA2"/>
    <property type="match status" value="1"/>
</dbReference>
<reference evidence="11 12" key="1">
    <citation type="submission" date="2024-02" db="EMBL/GenBank/DDBJ databases">
        <title>De novo assembly and annotation of 12 fungi associated with fruit tree decline syndrome in Ontario, Canada.</title>
        <authorList>
            <person name="Sulman M."/>
            <person name="Ellouze W."/>
            <person name="Ilyukhin E."/>
        </authorList>
    </citation>
    <scope>NUCLEOTIDE SEQUENCE [LARGE SCALE GENOMIC DNA]</scope>
    <source>
        <strain evidence="11 12">M42-189</strain>
    </source>
</reference>
<dbReference type="InterPro" id="IPR001650">
    <property type="entry name" value="Helicase_C-like"/>
</dbReference>
<evidence type="ECO:0000256" key="7">
    <source>
        <dbReference type="ARBA" id="ARBA00047984"/>
    </source>
</evidence>
<evidence type="ECO:0000256" key="6">
    <source>
        <dbReference type="ARBA" id="ARBA00023187"/>
    </source>
</evidence>
<organism evidence="11 12">
    <name type="scientific">Paraconiothyrium brasiliense</name>
    <dbReference type="NCBI Taxonomy" id="300254"/>
    <lineage>
        <taxon>Eukaryota</taxon>
        <taxon>Fungi</taxon>
        <taxon>Dikarya</taxon>
        <taxon>Ascomycota</taxon>
        <taxon>Pezizomycotina</taxon>
        <taxon>Dothideomycetes</taxon>
        <taxon>Pleosporomycetidae</taxon>
        <taxon>Pleosporales</taxon>
        <taxon>Massarineae</taxon>
        <taxon>Didymosphaeriaceae</taxon>
        <taxon>Paraconiothyrium</taxon>
    </lineage>
</organism>
<dbReference type="EMBL" id="JAKJXO020000016">
    <property type="protein sequence ID" value="KAL1595207.1"/>
    <property type="molecule type" value="Genomic_DNA"/>
</dbReference>
<evidence type="ECO:0000256" key="1">
    <source>
        <dbReference type="ARBA" id="ARBA00012552"/>
    </source>
</evidence>
<evidence type="ECO:0000259" key="9">
    <source>
        <dbReference type="PROSITE" id="PS51192"/>
    </source>
</evidence>